<evidence type="ECO:0000259" key="2">
    <source>
        <dbReference type="SMART" id="SM00382"/>
    </source>
</evidence>
<dbReference type="PANTHER" id="PTHR42759:SF1">
    <property type="entry name" value="MAGNESIUM-CHELATASE SUBUNIT CHLD"/>
    <property type="match status" value="1"/>
</dbReference>
<comment type="caution">
    <text evidence="3">The sequence shown here is derived from an EMBL/GenBank/DDBJ whole genome shotgun (WGS) entry which is preliminary data.</text>
</comment>
<gene>
    <name evidence="3" type="ORF">EG244_09340</name>
</gene>
<evidence type="ECO:0000313" key="4">
    <source>
        <dbReference type="Proteomes" id="UP000282125"/>
    </source>
</evidence>
<proteinExistence type="predicted"/>
<dbReference type="Proteomes" id="UP000282125">
    <property type="component" value="Unassembled WGS sequence"/>
</dbReference>
<name>A0A3P3DLP8_9RHOB</name>
<dbReference type="InterPro" id="IPR027417">
    <property type="entry name" value="P-loop_NTPase"/>
</dbReference>
<dbReference type="Pfam" id="PF00004">
    <property type="entry name" value="AAA"/>
    <property type="match status" value="1"/>
</dbReference>
<dbReference type="GO" id="GO:0016887">
    <property type="term" value="F:ATP hydrolysis activity"/>
    <property type="evidence" value="ECO:0007669"/>
    <property type="project" value="InterPro"/>
</dbReference>
<dbReference type="EMBL" id="RRAZ01000011">
    <property type="protein sequence ID" value="RRH75177.1"/>
    <property type="molecule type" value="Genomic_DNA"/>
</dbReference>
<dbReference type="PANTHER" id="PTHR42759">
    <property type="entry name" value="MOXR FAMILY PROTEIN"/>
    <property type="match status" value="1"/>
</dbReference>
<evidence type="ECO:0000256" key="1">
    <source>
        <dbReference type="SAM" id="MobiDB-lite"/>
    </source>
</evidence>
<dbReference type="SUPFAM" id="SSF52540">
    <property type="entry name" value="P-loop containing nucleoside triphosphate hydrolases"/>
    <property type="match status" value="1"/>
</dbReference>
<dbReference type="SMART" id="SM00382">
    <property type="entry name" value="AAA"/>
    <property type="match status" value="1"/>
</dbReference>
<reference evidence="3 4" key="1">
    <citation type="submission" date="2018-11" db="EMBL/GenBank/DDBJ databases">
        <title>Gemmobacter sp. nov., YIM 102744-1 draft genome.</title>
        <authorList>
            <person name="Li G."/>
            <person name="Jiang Y."/>
        </authorList>
    </citation>
    <scope>NUCLEOTIDE SEQUENCE [LARGE SCALE GENOMIC DNA]</scope>
    <source>
        <strain evidence="3 4">YIM 102744-1</strain>
    </source>
</reference>
<dbReference type="InterPro" id="IPR003959">
    <property type="entry name" value="ATPase_AAA_core"/>
</dbReference>
<organism evidence="3 4">
    <name type="scientific">Falsigemmobacter faecalis</name>
    <dbReference type="NCBI Taxonomy" id="2488730"/>
    <lineage>
        <taxon>Bacteria</taxon>
        <taxon>Pseudomonadati</taxon>
        <taxon>Pseudomonadota</taxon>
        <taxon>Alphaproteobacteria</taxon>
        <taxon>Rhodobacterales</taxon>
        <taxon>Paracoccaceae</taxon>
        <taxon>Falsigemmobacter</taxon>
    </lineage>
</organism>
<dbReference type="Gene3D" id="3.40.50.300">
    <property type="entry name" value="P-loop containing nucleotide triphosphate hydrolases"/>
    <property type="match status" value="1"/>
</dbReference>
<sequence>MGLSRPFWRAAQWRVAEAAGGSTGRGVTEKPPPLRQIGLDPRGGPLSDTRWNREGESAVENIEAVEALLSGQDYVAGRALATVVFLALRLNRPLFLEGEPGTGKTEIARAIATGLGRRLIRLQCYEGLDVAQALAEWNFAAQMIAIRSAEASGQTGALRQDLFTEEFLIERPLLQALRPQPGGPPVLLIDEIDRTDEPFEAFLLEALSDFQVTIPELGTIKAAEPPIVILTSNRTREVHEALKRRCLYHWVDYPAFERELEILQARAPEAAEALSREVVAFVQRLRQEDLFKKPGVAETIDWAKCLLALDVIALSPQVIADTLGAILKYQDDIARLQGSEATRLLNEARAGLGAV</sequence>
<feature type="region of interest" description="Disordered" evidence="1">
    <location>
        <begin position="19"/>
        <end position="47"/>
    </location>
</feature>
<evidence type="ECO:0000313" key="3">
    <source>
        <dbReference type="EMBL" id="RRH75177.1"/>
    </source>
</evidence>
<dbReference type="OrthoDB" id="9783370at2"/>
<dbReference type="CDD" id="cd00009">
    <property type="entry name" value="AAA"/>
    <property type="match status" value="1"/>
</dbReference>
<dbReference type="InterPro" id="IPR003593">
    <property type="entry name" value="AAA+_ATPase"/>
</dbReference>
<dbReference type="GO" id="GO:0005524">
    <property type="term" value="F:ATP binding"/>
    <property type="evidence" value="ECO:0007669"/>
    <property type="project" value="InterPro"/>
</dbReference>
<accession>A0A3P3DLP8</accession>
<protein>
    <submittedName>
        <fullName evidence="3">MoxR family ATPase</fullName>
    </submittedName>
</protein>
<dbReference type="AlphaFoldDB" id="A0A3P3DLP8"/>
<keyword evidence="4" id="KW-1185">Reference proteome</keyword>
<dbReference type="InterPro" id="IPR050764">
    <property type="entry name" value="CbbQ/NirQ/NorQ/GpvN"/>
</dbReference>
<feature type="domain" description="AAA+ ATPase" evidence="2">
    <location>
        <begin position="90"/>
        <end position="266"/>
    </location>
</feature>